<evidence type="ECO:0000256" key="4">
    <source>
        <dbReference type="ARBA" id="ARBA00022692"/>
    </source>
</evidence>
<name>A0AAN6MFG7_9PEZI</name>
<accession>A0AAN6MFG7</accession>
<comment type="similarity">
    <text evidence="2">Belongs to the major facilitator superfamily. Sugar transporter (TC 2.A.1.1) family.</text>
</comment>
<dbReference type="InterPro" id="IPR005829">
    <property type="entry name" value="Sugar_transporter_CS"/>
</dbReference>
<dbReference type="PROSITE" id="PS50850">
    <property type="entry name" value="MFS"/>
    <property type="match status" value="1"/>
</dbReference>
<evidence type="ECO:0000256" key="2">
    <source>
        <dbReference type="ARBA" id="ARBA00010992"/>
    </source>
</evidence>
<proteinExistence type="inferred from homology"/>
<dbReference type="InterPro" id="IPR003663">
    <property type="entry name" value="Sugar/inositol_transpt"/>
</dbReference>
<sequence>MAPQSSTKTRAHTIWSEKRLVGICLFISLAQFQYGYDSAAVSGFQSMPGFLAIFGYVDPTNPIGYNLTTKVQTLIQSLMNVGALVCCLVMFKFGGHISPRTGLWAASFFGAVSIATQIGSEHLAALYVGRVLLGISNGFFSTYSVIYIGESAPAYLRGAAIGMVAFQIYFGSLIGILVDNYTHVHTGRKSYQIPLGVMFVVPLLISTALFFLPETPRYYVATGQEDKAAAAIRKLRGVKDEVQLRKDVAIMKNAWLQELETGSSVDLLDAFRGTDLRRTLLTIAVALGQAASGMFFMSAFSVYFFVQAHVGKPFTWVTVSLAIALSGTILSFPAVRFLDRRHLLIGSSCVNFAVMLTIAIIYTVVPGSQASGEVLIGLTCIFVWMYGFGQGPVLWALQTEIPSQRFRSQTIGLSQGVSFVASWVTSYCSPYFINPEALDWGPKYLYIWGCSNLILAVFVFFFVPETRGRSLEQLDELFSKRVPARKFKAYVTDLQQVDADDYIEEITLDEKVEVA</sequence>
<comment type="caution">
    <text evidence="9">The sequence shown here is derived from an EMBL/GenBank/DDBJ whole genome shotgun (WGS) entry which is preliminary data.</text>
</comment>
<evidence type="ECO:0000256" key="1">
    <source>
        <dbReference type="ARBA" id="ARBA00004141"/>
    </source>
</evidence>
<evidence type="ECO:0000256" key="6">
    <source>
        <dbReference type="ARBA" id="ARBA00023136"/>
    </source>
</evidence>
<evidence type="ECO:0000259" key="8">
    <source>
        <dbReference type="PROSITE" id="PS50850"/>
    </source>
</evidence>
<feature type="transmembrane region" description="Helical" evidence="7">
    <location>
        <begin position="190"/>
        <end position="212"/>
    </location>
</feature>
<evidence type="ECO:0000256" key="7">
    <source>
        <dbReference type="SAM" id="Phobius"/>
    </source>
</evidence>
<dbReference type="PRINTS" id="PR00171">
    <property type="entry name" value="SUGRTRNSPORT"/>
</dbReference>
<feature type="transmembrane region" description="Helical" evidence="7">
    <location>
        <begin position="342"/>
        <end position="362"/>
    </location>
</feature>
<dbReference type="Pfam" id="PF00083">
    <property type="entry name" value="Sugar_tr"/>
    <property type="match status" value="1"/>
</dbReference>
<dbReference type="PANTHER" id="PTHR48022:SF10">
    <property type="entry name" value="MAJOR FACILITATOR SUPERFAMILY (MFS) PROFILE DOMAIN-CONTAINING PROTEIN"/>
    <property type="match status" value="1"/>
</dbReference>
<feature type="domain" description="Major facilitator superfamily (MFS) profile" evidence="8">
    <location>
        <begin position="23"/>
        <end position="467"/>
    </location>
</feature>
<keyword evidence="10" id="KW-1185">Reference proteome</keyword>
<gene>
    <name evidence="9" type="ORF">C8A05DRAFT_17822</name>
</gene>
<evidence type="ECO:0000256" key="5">
    <source>
        <dbReference type="ARBA" id="ARBA00022989"/>
    </source>
</evidence>
<dbReference type="InterPro" id="IPR036259">
    <property type="entry name" value="MFS_trans_sf"/>
</dbReference>
<dbReference type="SUPFAM" id="SSF103473">
    <property type="entry name" value="MFS general substrate transporter"/>
    <property type="match status" value="1"/>
</dbReference>
<feature type="transmembrane region" description="Helical" evidence="7">
    <location>
        <begin position="103"/>
        <end position="120"/>
    </location>
</feature>
<feature type="transmembrane region" description="Helical" evidence="7">
    <location>
        <begin position="20"/>
        <end position="36"/>
    </location>
</feature>
<comment type="subcellular location">
    <subcellularLocation>
        <location evidence="1">Membrane</location>
        <topology evidence="1">Multi-pass membrane protein</topology>
    </subcellularLocation>
</comment>
<dbReference type="PROSITE" id="PS00217">
    <property type="entry name" value="SUGAR_TRANSPORT_2"/>
    <property type="match status" value="1"/>
</dbReference>
<keyword evidence="4 7" id="KW-0812">Transmembrane</keyword>
<reference evidence="9" key="1">
    <citation type="journal article" date="2023" name="Mol. Phylogenet. Evol.">
        <title>Genome-scale phylogeny and comparative genomics of the fungal order Sordariales.</title>
        <authorList>
            <person name="Hensen N."/>
            <person name="Bonometti L."/>
            <person name="Westerberg I."/>
            <person name="Brannstrom I.O."/>
            <person name="Guillou S."/>
            <person name="Cros-Aarteil S."/>
            <person name="Calhoun S."/>
            <person name="Haridas S."/>
            <person name="Kuo A."/>
            <person name="Mondo S."/>
            <person name="Pangilinan J."/>
            <person name="Riley R."/>
            <person name="LaButti K."/>
            <person name="Andreopoulos B."/>
            <person name="Lipzen A."/>
            <person name="Chen C."/>
            <person name="Yan M."/>
            <person name="Daum C."/>
            <person name="Ng V."/>
            <person name="Clum A."/>
            <person name="Steindorff A."/>
            <person name="Ohm R.A."/>
            <person name="Martin F."/>
            <person name="Silar P."/>
            <person name="Natvig D.O."/>
            <person name="Lalanne C."/>
            <person name="Gautier V."/>
            <person name="Ament-Velasquez S.L."/>
            <person name="Kruys A."/>
            <person name="Hutchinson M.I."/>
            <person name="Powell A.J."/>
            <person name="Barry K."/>
            <person name="Miller A.N."/>
            <person name="Grigoriev I.V."/>
            <person name="Debuchy R."/>
            <person name="Gladieux P."/>
            <person name="Hiltunen Thoren M."/>
            <person name="Johannesson H."/>
        </authorList>
    </citation>
    <scope>NUCLEOTIDE SEQUENCE</scope>
    <source>
        <strain evidence="9">CBS 103.79</strain>
    </source>
</reference>
<evidence type="ECO:0000313" key="10">
    <source>
        <dbReference type="Proteomes" id="UP001303889"/>
    </source>
</evidence>
<dbReference type="InterPro" id="IPR005828">
    <property type="entry name" value="MFS_sugar_transport-like"/>
</dbReference>
<feature type="transmembrane region" description="Helical" evidence="7">
    <location>
        <begin position="126"/>
        <end position="148"/>
    </location>
</feature>
<keyword evidence="6 7" id="KW-0472">Membrane</keyword>
<reference evidence="9" key="2">
    <citation type="submission" date="2023-05" db="EMBL/GenBank/DDBJ databases">
        <authorList>
            <consortium name="Lawrence Berkeley National Laboratory"/>
            <person name="Steindorff A."/>
            <person name="Hensen N."/>
            <person name="Bonometti L."/>
            <person name="Westerberg I."/>
            <person name="Brannstrom I.O."/>
            <person name="Guillou S."/>
            <person name="Cros-Aarteil S."/>
            <person name="Calhoun S."/>
            <person name="Haridas S."/>
            <person name="Kuo A."/>
            <person name="Mondo S."/>
            <person name="Pangilinan J."/>
            <person name="Riley R."/>
            <person name="Labutti K."/>
            <person name="Andreopoulos B."/>
            <person name="Lipzen A."/>
            <person name="Chen C."/>
            <person name="Yanf M."/>
            <person name="Daum C."/>
            <person name="Ng V."/>
            <person name="Clum A."/>
            <person name="Ohm R."/>
            <person name="Martin F."/>
            <person name="Silar P."/>
            <person name="Natvig D."/>
            <person name="Lalanne C."/>
            <person name="Gautier V."/>
            <person name="Ament-Velasquez S.L."/>
            <person name="Kruys A."/>
            <person name="Hutchinson M.I."/>
            <person name="Powell A.J."/>
            <person name="Barry K."/>
            <person name="Miller A.N."/>
            <person name="Grigoriev I.V."/>
            <person name="Debuchy R."/>
            <person name="Gladieux P."/>
            <person name="Thoren M.H."/>
            <person name="Johannesson H."/>
        </authorList>
    </citation>
    <scope>NUCLEOTIDE SEQUENCE</scope>
    <source>
        <strain evidence="9">CBS 103.79</strain>
    </source>
</reference>
<keyword evidence="5 7" id="KW-1133">Transmembrane helix</keyword>
<evidence type="ECO:0000256" key="3">
    <source>
        <dbReference type="ARBA" id="ARBA00022448"/>
    </source>
</evidence>
<dbReference type="GO" id="GO:0005351">
    <property type="term" value="F:carbohydrate:proton symporter activity"/>
    <property type="evidence" value="ECO:0007669"/>
    <property type="project" value="TreeGrafter"/>
</dbReference>
<dbReference type="EMBL" id="MU855738">
    <property type="protein sequence ID" value="KAK3899805.1"/>
    <property type="molecule type" value="Genomic_DNA"/>
</dbReference>
<feature type="transmembrane region" description="Helical" evidence="7">
    <location>
        <begin position="280"/>
        <end position="304"/>
    </location>
</feature>
<feature type="transmembrane region" description="Helical" evidence="7">
    <location>
        <begin position="409"/>
        <end position="433"/>
    </location>
</feature>
<dbReference type="PANTHER" id="PTHR48022">
    <property type="entry name" value="PLASTIDIC GLUCOSE TRANSPORTER 4"/>
    <property type="match status" value="1"/>
</dbReference>
<organism evidence="9 10">
    <name type="scientific">Staphylotrichum tortipilum</name>
    <dbReference type="NCBI Taxonomy" id="2831512"/>
    <lineage>
        <taxon>Eukaryota</taxon>
        <taxon>Fungi</taxon>
        <taxon>Dikarya</taxon>
        <taxon>Ascomycota</taxon>
        <taxon>Pezizomycotina</taxon>
        <taxon>Sordariomycetes</taxon>
        <taxon>Sordariomycetidae</taxon>
        <taxon>Sordariales</taxon>
        <taxon>Chaetomiaceae</taxon>
        <taxon>Staphylotrichum</taxon>
    </lineage>
</organism>
<feature type="transmembrane region" description="Helical" evidence="7">
    <location>
        <begin position="374"/>
        <end position="397"/>
    </location>
</feature>
<dbReference type="InterPro" id="IPR050360">
    <property type="entry name" value="MFS_Sugar_Transporters"/>
</dbReference>
<feature type="transmembrane region" description="Helical" evidence="7">
    <location>
        <begin position="155"/>
        <end position="178"/>
    </location>
</feature>
<dbReference type="Gene3D" id="1.20.1250.20">
    <property type="entry name" value="MFS general substrate transporter like domains"/>
    <property type="match status" value="1"/>
</dbReference>
<feature type="transmembrane region" description="Helical" evidence="7">
    <location>
        <begin position="316"/>
        <end position="335"/>
    </location>
</feature>
<protein>
    <submittedName>
        <fullName evidence="9">General substrate transporter</fullName>
    </submittedName>
</protein>
<feature type="transmembrane region" description="Helical" evidence="7">
    <location>
        <begin position="74"/>
        <end position="91"/>
    </location>
</feature>
<evidence type="ECO:0000313" key="9">
    <source>
        <dbReference type="EMBL" id="KAK3899805.1"/>
    </source>
</evidence>
<dbReference type="GO" id="GO:0016020">
    <property type="term" value="C:membrane"/>
    <property type="evidence" value="ECO:0007669"/>
    <property type="project" value="UniProtKB-SubCell"/>
</dbReference>
<keyword evidence="3" id="KW-0813">Transport</keyword>
<feature type="transmembrane region" description="Helical" evidence="7">
    <location>
        <begin position="445"/>
        <end position="463"/>
    </location>
</feature>
<dbReference type="AlphaFoldDB" id="A0AAN6MFG7"/>
<dbReference type="Proteomes" id="UP001303889">
    <property type="component" value="Unassembled WGS sequence"/>
</dbReference>
<dbReference type="FunFam" id="1.20.1250.20:FF:000078">
    <property type="entry name" value="MFS maltose transporter, putative"/>
    <property type="match status" value="1"/>
</dbReference>
<dbReference type="InterPro" id="IPR020846">
    <property type="entry name" value="MFS_dom"/>
</dbReference>